<dbReference type="SUPFAM" id="SSF50494">
    <property type="entry name" value="Trypsin-like serine proteases"/>
    <property type="match status" value="1"/>
</dbReference>
<dbReference type="AlphaFoldDB" id="A0A336L4R8"/>
<evidence type="ECO:0000259" key="14">
    <source>
        <dbReference type="PROSITE" id="PS51888"/>
    </source>
</evidence>
<evidence type="ECO:0000256" key="8">
    <source>
        <dbReference type="ARBA" id="ARBA00022859"/>
    </source>
</evidence>
<dbReference type="PROSITE" id="PS50240">
    <property type="entry name" value="TRYPSIN_DOM"/>
    <property type="match status" value="1"/>
</dbReference>
<reference evidence="15" key="1">
    <citation type="submission" date="2018-04" db="EMBL/GenBank/DDBJ databases">
        <authorList>
            <person name="Go L.Y."/>
            <person name="Mitchell J.A."/>
        </authorList>
    </citation>
    <scope>NUCLEOTIDE SEQUENCE</scope>
    <source>
        <tissue evidence="15">Whole organism</tissue>
    </source>
</reference>
<dbReference type="InterPro" id="IPR001254">
    <property type="entry name" value="Trypsin_dom"/>
</dbReference>
<keyword evidence="4" id="KW-0645">Protease</keyword>
<evidence type="ECO:0000256" key="4">
    <source>
        <dbReference type="ARBA" id="ARBA00022670"/>
    </source>
</evidence>
<feature type="domain" description="Peptidase S1" evidence="13">
    <location>
        <begin position="117"/>
        <end position="207"/>
    </location>
</feature>
<evidence type="ECO:0000256" key="10">
    <source>
        <dbReference type="ARBA" id="ARBA00023180"/>
    </source>
</evidence>
<accession>A0A336L4R8</accession>
<keyword evidence="10" id="KW-0325">Glycoprotein</keyword>
<feature type="signal peptide" evidence="12">
    <location>
        <begin position="1"/>
        <end position="22"/>
    </location>
</feature>
<keyword evidence="5 12" id="KW-0732">Signal</keyword>
<evidence type="ECO:0000313" key="16">
    <source>
        <dbReference type="EMBL" id="SSX28556.1"/>
    </source>
</evidence>
<evidence type="ECO:0000256" key="9">
    <source>
        <dbReference type="ARBA" id="ARBA00023157"/>
    </source>
</evidence>
<keyword evidence="2" id="KW-0964">Secreted</keyword>
<dbReference type="GO" id="GO:0004252">
    <property type="term" value="F:serine-type endopeptidase activity"/>
    <property type="evidence" value="ECO:0007669"/>
    <property type="project" value="InterPro"/>
</dbReference>
<comment type="subcellular location">
    <subcellularLocation>
        <location evidence="1">Secreted</location>
    </subcellularLocation>
</comment>
<dbReference type="Gene3D" id="3.30.1640.30">
    <property type="match status" value="1"/>
</dbReference>
<keyword evidence="9" id="KW-1015">Disulfide bond</keyword>
<evidence type="ECO:0000256" key="6">
    <source>
        <dbReference type="ARBA" id="ARBA00022801"/>
    </source>
</evidence>
<dbReference type="GO" id="GO:0005576">
    <property type="term" value="C:extracellular region"/>
    <property type="evidence" value="ECO:0007669"/>
    <property type="project" value="UniProtKB-SubCell"/>
</dbReference>
<evidence type="ECO:0000256" key="1">
    <source>
        <dbReference type="ARBA" id="ARBA00004613"/>
    </source>
</evidence>
<keyword evidence="8" id="KW-0391">Immunity</keyword>
<dbReference type="EMBL" id="UFQT01001033">
    <property type="protein sequence ID" value="SSX28556.1"/>
    <property type="molecule type" value="Genomic_DNA"/>
</dbReference>
<comment type="similarity">
    <text evidence="11">Belongs to the peptidase S1 family. CLIP subfamily.</text>
</comment>
<dbReference type="SMART" id="SM00680">
    <property type="entry name" value="CLIP"/>
    <property type="match status" value="1"/>
</dbReference>
<dbReference type="PANTHER" id="PTHR24252">
    <property type="entry name" value="ACROSIN-RELATED"/>
    <property type="match status" value="1"/>
</dbReference>
<dbReference type="PROSITE" id="PS51888">
    <property type="entry name" value="CLIP"/>
    <property type="match status" value="1"/>
</dbReference>
<keyword evidence="7" id="KW-0720">Serine protease</keyword>
<organism evidence="15">
    <name type="scientific">Culicoides sonorensis</name>
    <name type="common">Biting midge</name>
    <dbReference type="NCBI Taxonomy" id="179676"/>
    <lineage>
        <taxon>Eukaryota</taxon>
        <taxon>Metazoa</taxon>
        <taxon>Ecdysozoa</taxon>
        <taxon>Arthropoda</taxon>
        <taxon>Hexapoda</taxon>
        <taxon>Insecta</taxon>
        <taxon>Pterygota</taxon>
        <taxon>Neoptera</taxon>
        <taxon>Endopterygota</taxon>
        <taxon>Diptera</taxon>
        <taxon>Nematocera</taxon>
        <taxon>Chironomoidea</taxon>
        <taxon>Ceratopogonidae</taxon>
        <taxon>Ceratopogoninae</taxon>
        <taxon>Culicoides</taxon>
        <taxon>Monoculicoides</taxon>
    </lineage>
</organism>
<dbReference type="Pfam" id="PF12032">
    <property type="entry name" value="CLIP"/>
    <property type="match status" value="1"/>
</dbReference>
<gene>
    <name evidence="15" type="primary">CSON000242</name>
</gene>
<keyword evidence="6" id="KW-0378">Hydrolase</keyword>
<feature type="chain" id="PRO_5036328571" evidence="12">
    <location>
        <begin position="23"/>
        <end position="207"/>
    </location>
</feature>
<sequence length="207" mass="23629">MDSKNIFTITLMILLITKITIGKPFNDCQQPNQNLQKKCVYLTKCQNLFQLILRGNLTESEKNYLRDSQCGVNNGQPLVCCQQENIQHEIIPQILRRQSESLFPYPGICGIQTTSRIVGGSKTSIGEFPWTALIKYQNRYNHITFHCAGALINSRYVLTAAHCIVGTELAKTWKPVEVRLGEWNLKTDVDCIIDGLDYEQERYAARE</sequence>
<evidence type="ECO:0000256" key="11">
    <source>
        <dbReference type="ARBA" id="ARBA00024195"/>
    </source>
</evidence>
<dbReference type="FunFam" id="2.40.10.10:FF:000028">
    <property type="entry name" value="Serine protease easter"/>
    <property type="match status" value="1"/>
</dbReference>
<dbReference type="InterPro" id="IPR038565">
    <property type="entry name" value="CLIP_sf"/>
</dbReference>
<proteinExistence type="inferred from homology"/>
<evidence type="ECO:0000256" key="12">
    <source>
        <dbReference type="SAM" id="SignalP"/>
    </source>
</evidence>
<dbReference type="VEuPathDB" id="VectorBase:CSON000242"/>
<dbReference type="GO" id="GO:0006508">
    <property type="term" value="P:proteolysis"/>
    <property type="evidence" value="ECO:0007669"/>
    <property type="project" value="UniProtKB-KW"/>
</dbReference>
<keyword evidence="3" id="KW-0399">Innate immunity</keyword>
<dbReference type="InterPro" id="IPR018114">
    <property type="entry name" value="TRYPSIN_HIS"/>
</dbReference>
<reference evidence="16" key="2">
    <citation type="submission" date="2018-07" db="EMBL/GenBank/DDBJ databases">
        <authorList>
            <person name="Quirk P.G."/>
            <person name="Krulwich T.A."/>
        </authorList>
    </citation>
    <scope>NUCLEOTIDE SEQUENCE</scope>
</reference>
<dbReference type="PROSITE" id="PS00134">
    <property type="entry name" value="TRYPSIN_HIS"/>
    <property type="match status" value="1"/>
</dbReference>
<evidence type="ECO:0000259" key="13">
    <source>
        <dbReference type="PROSITE" id="PS50240"/>
    </source>
</evidence>
<dbReference type="Gene3D" id="2.40.10.10">
    <property type="entry name" value="Trypsin-like serine proteases"/>
    <property type="match status" value="1"/>
</dbReference>
<feature type="domain" description="Clip" evidence="14">
    <location>
        <begin position="27"/>
        <end position="81"/>
    </location>
</feature>
<dbReference type="InterPro" id="IPR043504">
    <property type="entry name" value="Peptidase_S1_PA_chymotrypsin"/>
</dbReference>
<protein>
    <submittedName>
        <fullName evidence="15">CSON000242 protein</fullName>
    </submittedName>
</protein>
<evidence type="ECO:0000256" key="2">
    <source>
        <dbReference type="ARBA" id="ARBA00022525"/>
    </source>
</evidence>
<dbReference type="InterPro" id="IPR009003">
    <property type="entry name" value="Peptidase_S1_PA"/>
</dbReference>
<dbReference type="OMA" id="HCGRISN"/>
<dbReference type="PANTHER" id="PTHR24252:SF7">
    <property type="entry name" value="HYALIN"/>
    <property type="match status" value="1"/>
</dbReference>
<evidence type="ECO:0000256" key="7">
    <source>
        <dbReference type="ARBA" id="ARBA00022825"/>
    </source>
</evidence>
<dbReference type="InterPro" id="IPR022700">
    <property type="entry name" value="CLIP"/>
</dbReference>
<dbReference type="GO" id="GO:0045087">
    <property type="term" value="P:innate immune response"/>
    <property type="evidence" value="ECO:0007669"/>
    <property type="project" value="UniProtKB-KW"/>
</dbReference>
<name>A0A336L4R8_CULSO</name>
<evidence type="ECO:0000256" key="3">
    <source>
        <dbReference type="ARBA" id="ARBA00022588"/>
    </source>
</evidence>
<dbReference type="EMBL" id="UFQS01001033">
    <property type="protein sequence ID" value="SSX08640.1"/>
    <property type="molecule type" value="Genomic_DNA"/>
</dbReference>
<evidence type="ECO:0000313" key="15">
    <source>
        <dbReference type="EMBL" id="SSX08640.1"/>
    </source>
</evidence>
<dbReference type="Pfam" id="PF00089">
    <property type="entry name" value="Trypsin"/>
    <property type="match status" value="1"/>
</dbReference>
<evidence type="ECO:0000256" key="5">
    <source>
        <dbReference type="ARBA" id="ARBA00022729"/>
    </source>
</evidence>